<dbReference type="GO" id="GO:0005672">
    <property type="term" value="C:transcription factor TFIIA complex"/>
    <property type="evidence" value="ECO:0007669"/>
    <property type="project" value="InterPro"/>
</dbReference>
<sequence>MKKYSHQPSVIEVYTRVVDKTVEALEKYIKRSKKTPSRFNIPQELKSRWQARLNFLFSSVEGSWLSLLESQTRIKNFSKKNKSSLLPLSFENFTIIRYLSDYFASRFRSNREIIPVFKPWLWYFVISQVAGEKVVPVQTGAISRIEELFPENNTTEFGEEKNNKHGKNIFDKYSALLDQGLNFYSNTFSNWSMLERKIKKELVGISFGLVSDSLGTDFEEELESQFSQGIDEQSPKNFILALSEKVNRRNTKWRVILKDGILHMNEKDFLFNTCKCEFFW</sequence>
<gene>
    <name evidence="5" type="ORF">CMESO_83</name>
</gene>
<keyword evidence="3" id="KW-0804">Transcription</keyword>
<dbReference type="PANTHER" id="PTHR12694">
    <property type="entry name" value="TRANSCRIPTION INITIATION FACTOR IIA SUBUNIT 1"/>
    <property type="match status" value="1"/>
</dbReference>
<evidence type="ECO:0000256" key="1">
    <source>
        <dbReference type="ARBA" id="ARBA00004123"/>
    </source>
</evidence>
<protein>
    <submittedName>
        <fullName evidence="5">Uncharacterized protein</fullName>
    </submittedName>
</protein>
<dbReference type="SUPFAM" id="SSF50784">
    <property type="entry name" value="Transcription factor IIA (TFIIA), beta-barrel domain"/>
    <property type="match status" value="1"/>
</dbReference>
<evidence type="ECO:0000313" key="5">
    <source>
        <dbReference type="EMBL" id="AFP65282.1"/>
    </source>
</evidence>
<evidence type="ECO:0000313" key="6">
    <source>
        <dbReference type="Proteomes" id="UP000243348"/>
    </source>
</evidence>
<dbReference type="InterPro" id="IPR009088">
    <property type="entry name" value="TFIIA_b-brl"/>
</dbReference>
<name>J7G1B2_9CRYP</name>
<geneLocation type="nucleomorph" evidence="5"/>
<dbReference type="PANTHER" id="PTHR12694:SF8">
    <property type="entry name" value="TRANSCRIPTION INITIATION FACTOR IIA SUBUNIT 1"/>
    <property type="match status" value="1"/>
</dbReference>
<proteinExistence type="inferred from homology"/>
<evidence type="ECO:0000256" key="4">
    <source>
        <dbReference type="ARBA" id="ARBA00023242"/>
    </source>
</evidence>
<organism evidence="5 6">
    <name type="scientific">Chroomonas mesostigmatica CCMP1168</name>
    <dbReference type="NCBI Taxonomy" id="1195612"/>
    <lineage>
        <taxon>Eukaryota</taxon>
        <taxon>Cryptophyceae</taxon>
        <taxon>Pyrenomonadales</taxon>
        <taxon>Chroomonadaceae</taxon>
        <taxon>Chroomonas</taxon>
    </lineage>
</organism>
<dbReference type="Pfam" id="PF03153">
    <property type="entry name" value="TFIIA"/>
    <property type="match status" value="1"/>
</dbReference>
<evidence type="ECO:0000256" key="2">
    <source>
        <dbReference type="ARBA" id="ARBA00010059"/>
    </source>
</evidence>
<dbReference type="Gene3D" id="2.30.18.10">
    <property type="entry name" value="Transcription factor IIA (TFIIA), beta-barrel domain"/>
    <property type="match status" value="1"/>
</dbReference>
<dbReference type="GO" id="GO:0006367">
    <property type="term" value="P:transcription initiation at RNA polymerase II promoter"/>
    <property type="evidence" value="ECO:0007669"/>
    <property type="project" value="InterPro"/>
</dbReference>
<comment type="similarity">
    <text evidence="2">Belongs to the TFIIA subunit 1 family.</text>
</comment>
<dbReference type="AlphaFoldDB" id="J7G1B2"/>
<dbReference type="InterPro" id="IPR004855">
    <property type="entry name" value="TFIIA_asu/bsu"/>
</dbReference>
<accession>J7G1B2</accession>
<comment type="subcellular location">
    <subcellularLocation>
        <location evidence="1">Nucleus</location>
    </subcellularLocation>
</comment>
<dbReference type="EMBL" id="CP003680">
    <property type="protein sequence ID" value="AFP65282.1"/>
    <property type="molecule type" value="Genomic_DNA"/>
</dbReference>
<evidence type="ECO:0000256" key="3">
    <source>
        <dbReference type="ARBA" id="ARBA00023163"/>
    </source>
</evidence>
<keyword evidence="5" id="KW-0542">Nucleomorph</keyword>
<keyword evidence="4" id="KW-0539">Nucleus</keyword>
<reference evidence="5 6" key="1">
    <citation type="journal article" date="2012" name="Genome Biol. Evol.">
        <title>Nucleomorph genome sequence of the cryptophyte alga Chroomonas mesostigmatica CCMP1168 reveals lineage-specific gene loss and genome complexity.</title>
        <authorList>
            <person name="Moore C.E."/>
            <person name="Curtis B."/>
            <person name="Mills T."/>
            <person name="Tanifuji G."/>
            <person name="Archibald J.M."/>
        </authorList>
    </citation>
    <scope>NUCLEOTIDE SEQUENCE [LARGE SCALE GENOMIC DNA]</scope>
    <source>
        <strain evidence="5 6">CCMP1168</strain>
    </source>
</reference>
<dbReference type="Proteomes" id="UP000243348">
    <property type="component" value="Nucleomorph 1"/>
</dbReference>